<evidence type="ECO:0000313" key="10">
    <source>
        <dbReference type="Proteomes" id="UP000326340"/>
    </source>
</evidence>
<dbReference type="AlphaFoldDB" id="A0A5Q4BGA2"/>
<feature type="region of interest" description="Disordered" evidence="8">
    <location>
        <begin position="1"/>
        <end position="23"/>
    </location>
</feature>
<dbReference type="OrthoDB" id="1470350at2759"/>
<protein>
    <submittedName>
        <fullName evidence="9">7-alpha-hydroxycholest-4-en-3-one 12-alpha-hydroxylase</fullName>
    </submittedName>
</protein>
<evidence type="ECO:0000256" key="2">
    <source>
        <dbReference type="ARBA" id="ARBA00010617"/>
    </source>
</evidence>
<dbReference type="Proteomes" id="UP000326340">
    <property type="component" value="Unassembled WGS sequence"/>
</dbReference>
<dbReference type="PRINTS" id="PR00385">
    <property type="entry name" value="P450"/>
</dbReference>
<evidence type="ECO:0000256" key="3">
    <source>
        <dbReference type="ARBA" id="ARBA00022723"/>
    </source>
</evidence>
<keyword evidence="10" id="KW-1185">Reference proteome</keyword>
<dbReference type="SUPFAM" id="SSF48264">
    <property type="entry name" value="Cytochrome P450"/>
    <property type="match status" value="1"/>
</dbReference>
<dbReference type="PANTHER" id="PTHR47582">
    <property type="entry name" value="P450, PUTATIVE (EUROFUNG)-RELATED"/>
    <property type="match status" value="1"/>
</dbReference>
<dbReference type="GO" id="GO:0016705">
    <property type="term" value="F:oxidoreductase activity, acting on paired donors, with incorporation or reduction of molecular oxygen"/>
    <property type="evidence" value="ECO:0007669"/>
    <property type="project" value="InterPro"/>
</dbReference>
<name>A0A5Q4BGA2_9PEZI</name>
<organism evidence="9 10">
    <name type="scientific">Colletotrichum shisoi</name>
    <dbReference type="NCBI Taxonomy" id="2078593"/>
    <lineage>
        <taxon>Eukaryota</taxon>
        <taxon>Fungi</taxon>
        <taxon>Dikarya</taxon>
        <taxon>Ascomycota</taxon>
        <taxon>Pezizomycotina</taxon>
        <taxon>Sordariomycetes</taxon>
        <taxon>Hypocreomycetidae</taxon>
        <taxon>Glomerellales</taxon>
        <taxon>Glomerellaceae</taxon>
        <taxon>Colletotrichum</taxon>
        <taxon>Colletotrichum destructivum species complex</taxon>
    </lineage>
</organism>
<dbReference type="EMBL" id="PUHP01001535">
    <property type="protein sequence ID" value="TQN65609.1"/>
    <property type="molecule type" value="Genomic_DNA"/>
</dbReference>
<evidence type="ECO:0000313" key="9">
    <source>
        <dbReference type="EMBL" id="TQN65609.1"/>
    </source>
</evidence>
<evidence type="ECO:0000256" key="8">
    <source>
        <dbReference type="SAM" id="MobiDB-lite"/>
    </source>
</evidence>
<dbReference type="InterPro" id="IPR036396">
    <property type="entry name" value="Cyt_P450_sf"/>
</dbReference>
<dbReference type="PROSITE" id="PS00086">
    <property type="entry name" value="CYTOCHROME_P450"/>
    <property type="match status" value="1"/>
</dbReference>
<reference evidence="9 10" key="1">
    <citation type="journal article" date="2019" name="Sci. Rep.">
        <title>Colletotrichum shisoi sp. nov., an anthracnose pathogen of Perilla frutescens in Japan: molecular phylogenetic, morphological and genomic evidence.</title>
        <authorList>
            <person name="Gan P."/>
            <person name="Tsushima A."/>
            <person name="Hiroyama R."/>
            <person name="Narusaka M."/>
            <person name="Takano Y."/>
            <person name="Narusaka Y."/>
            <person name="Kawaradani M."/>
            <person name="Damm U."/>
            <person name="Shirasu K."/>
        </authorList>
    </citation>
    <scope>NUCLEOTIDE SEQUENCE [LARGE SCALE GENOMIC DNA]</scope>
    <source>
        <strain evidence="9 10">PG-2018a</strain>
    </source>
</reference>
<keyword evidence="5 7" id="KW-0503">Monooxygenase</keyword>
<dbReference type="PRINTS" id="PR00465">
    <property type="entry name" value="EP450IV"/>
</dbReference>
<dbReference type="GO" id="GO:0004497">
    <property type="term" value="F:monooxygenase activity"/>
    <property type="evidence" value="ECO:0007669"/>
    <property type="project" value="UniProtKB-KW"/>
</dbReference>
<dbReference type="GO" id="GO:0005506">
    <property type="term" value="F:iron ion binding"/>
    <property type="evidence" value="ECO:0007669"/>
    <property type="project" value="InterPro"/>
</dbReference>
<dbReference type="InterPro" id="IPR017972">
    <property type="entry name" value="Cyt_P450_CS"/>
</dbReference>
<keyword evidence="4 6" id="KW-0408">Iron</keyword>
<sequence>MAGNNGQGMEAAASGSDSTTTTTTTTTTTLTLATAALVMIPLALVLKKLLFPDFDPREPPVLRPRLPFFGHIVSLVRESGNFYARLYKETPMPICTLPMLHGKMYVANSPSLIAAAMRHGDISFEPFQLEASVVVVDLPTHHENKFLQPGVLGHVEKTMASNLRLDPLQKMSFAALGHLAGKLNEIDATNALHLSDGYTWIKGVLSMATTTALYGKENMWDAEKLEDLWTFEKGIGALMLKVAPNLVAPKAIAARKRMNELLRPFYKAREDENPDVAKILQERAGFFRELGMPSEDLPLIEFLIPFAAILNTAPNLFWTFAEVFSQPAHVERIRREVLALAVVTKTEDRGRVATIDARALEAGCPFLHACFREILRLYSAQIGNRRVMEDATLEDADGRQYLLKKGTNMQWSASVTHFMPEVWGDDAALFRPERFLDVDPRQEKRRRGALIPFGGGRHLCPGRYFAQTETLGFVAALALGFDVTGVNVPAAEFAPLGGATKRPVRGSAVDDIGISRRKGWEDVTWEFVC</sequence>
<comment type="cofactor">
    <cofactor evidence="1 6">
        <name>heme</name>
        <dbReference type="ChEBI" id="CHEBI:30413"/>
    </cofactor>
</comment>
<dbReference type="PANTHER" id="PTHR47582:SF1">
    <property type="entry name" value="P450, PUTATIVE (EUROFUNG)-RELATED"/>
    <property type="match status" value="1"/>
</dbReference>
<dbReference type="Pfam" id="PF00067">
    <property type="entry name" value="p450"/>
    <property type="match status" value="1"/>
</dbReference>
<dbReference type="InterPro" id="IPR002403">
    <property type="entry name" value="Cyt_P450_E_grp-IV"/>
</dbReference>
<evidence type="ECO:0000256" key="6">
    <source>
        <dbReference type="PIRSR" id="PIRSR602403-1"/>
    </source>
</evidence>
<keyword evidence="7" id="KW-0560">Oxidoreductase</keyword>
<dbReference type="GO" id="GO:0020037">
    <property type="term" value="F:heme binding"/>
    <property type="evidence" value="ECO:0007669"/>
    <property type="project" value="InterPro"/>
</dbReference>
<proteinExistence type="inferred from homology"/>
<dbReference type="CDD" id="cd11040">
    <property type="entry name" value="CYP7_CYP8-like"/>
    <property type="match status" value="1"/>
</dbReference>
<comment type="similarity">
    <text evidence="2 7">Belongs to the cytochrome P450 family.</text>
</comment>
<evidence type="ECO:0000256" key="4">
    <source>
        <dbReference type="ARBA" id="ARBA00023004"/>
    </source>
</evidence>
<comment type="caution">
    <text evidence="9">The sequence shown here is derived from an EMBL/GenBank/DDBJ whole genome shotgun (WGS) entry which is preliminary data.</text>
</comment>
<feature type="binding site" description="axial binding residue" evidence="6">
    <location>
        <position position="460"/>
    </location>
    <ligand>
        <name>heme</name>
        <dbReference type="ChEBI" id="CHEBI:30413"/>
    </ligand>
    <ligandPart>
        <name>Fe</name>
        <dbReference type="ChEBI" id="CHEBI:18248"/>
    </ligandPart>
</feature>
<gene>
    <name evidence="9" type="primary">CYP8B1-2</name>
    <name evidence="9" type="ORF">CSHISOI_09890</name>
</gene>
<keyword evidence="3 6" id="KW-0479">Metal-binding</keyword>
<dbReference type="InterPro" id="IPR001128">
    <property type="entry name" value="Cyt_P450"/>
</dbReference>
<keyword evidence="6 7" id="KW-0349">Heme</keyword>
<evidence type="ECO:0000256" key="1">
    <source>
        <dbReference type="ARBA" id="ARBA00001971"/>
    </source>
</evidence>
<dbReference type="InterPro" id="IPR053007">
    <property type="entry name" value="CYP450_monoxygenase_sec-met"/>
</dbReference>
<accession>A0A5Q4BGA2</accession>
<evidence type="ECO:0000256" key="5">
    <source>
        <dbReference type="ARBA" id="ARBA00023033"/>
    </source>
</evidence>
<evidence type="ECO:0000256" key="7">
    <source>
        <dbReference type="RuleBase" id="RU000461"/>
    </source>
</evidence>
<dbReference type="Gene3D" id="1.10.630.10">
    <property type="entry name" value="Cytochrome P450"/>
    <property type="match status" value="1"/>
</dbReference>